<feature type="coiled-coil region" evidence="1">
    <location>
        <begin position="476"/>
        <end position="503"/>
    </location>
</feature>
<keyword evidence="4" id="KW-1185">Reference proteome</keyword>
<dbReference type="InterPro" id="IPR053082">
    <property type="entry name" value="Nuclear_GTPase_SLIP-GC"/>
</dbReference>
<keyword evidence="1" id="KW-0175">Coiled coil</keyword>
<evidence type="ECO:0000256" key="1">
    <source>
        <dbReference type="SAM" id="Coils"/>
    </source>
</evidence>
<proteinExistence type="predicted"/>
<dbReference type="GeneTree" id="ENSGT00390000007091"/>
<dbReference type="Gene3D" id="3.40.50.300">
    <property type="entry name" value="P-loop containing nucleotide triphosphate hydrolases"/>
    <property type="match status" value="2"/>
</dbReference>
<dbReference type="GO" id="GO:0003924">
    <property type="term" value="F:GTPase activity"/>
    <property type="evidence" value="ECO:0007669"/>
    <property type="project" value="TreeGrafter"/>
</dbReference>
<dbReference type="Proteomes" id="UP001108240">
    <property type="component" value="Unplaced"/>
</dbReference>
<organism evidence="3 4">
    <name type="scientific">Cyprinus carpio carpio</name>
    <dbReference type="NCBI Taxonomy" id="630221"/>
    <lineage>
        <taxon>Eukaryota</taxon>
        <taxon>Metazoa</taxon>
        <taxon>Chordata</taxon>
        <taxon>Craniata</taxon>
        <taxon>Vertebrata</taxon>
        <taxon>Euteleostomi</taxon>
        <taxon>Actinopterygii</taxon>
        <taxon>Neopterygii</taxon>
        <taxon>Teleostei</taxon>
        <taxon>Ostariophysi</taxon>
        <taxon>Cypriniformes</taxon>
        <taxon>Cyprinidae</taxon>
        <taxon>Cyprininae</taxon>
        <taxon>Cyprinus</taxon>
    </lineage>
</organism>
<reference evidence="3" key="2">
    <citation type="submission" date="2025-09" db="UniProtKB">
        <authorList>
            <consortium name="Ensembl"/>
        </authorList>
    </citation>
    <scope>IDENTIFICATION</scope>
</reference>
<sequence>MVKTIDSTMASYSPKRMRFHDESSVSHNSASSITCAESSLTTDMAIMVQTKKIMDGVNTKIQTIKNIDQPMTTLKSYIVEVISKMDQIDKDNRRKATIGIFGQSGHGKSSLINAILGEEDLLPPGSLGACTAVVTQVEANLDDSNYTAEIELYSKEEWDKMLQVLFRVLSDDSEDRDDEMFESAKEKITAVYGEDADKKKIEELKKDKKFAEISNFLSDSEKIISKRERSDFANEVACFIQYSVASPGGWYWPLVKSVKIKIPNCDELLKHIVLLDLPGIGDCNKTREDLWKSKLRECSSVWIVSDINRAITDKDPWGILKHCIQDLGPGGECKNISFICTKTDDINPGAYMRGSRLTKDEIGNKDQTAVCILHRNKTTKESIKKKIESLNPGTKKLMEKISTEVFTVSSKAFFKQNSNLEPTETEIPKLQEVLKSINRRINQEMARGYVSDAKGVLSLIQIFSPNTNEEMVETKAKVHDKLANNLKNALTELDRQFEKMYEDLDMCLSEGVQNSVRLCVATAQKELIAPDNIDNRGFHKTLKALCKNKGHYWSKNWCMILDLNECLATHMQESIYEEFNQIFPVNGKTEKSLQKHLDNVSIIQSDNTYCRSSMLYHIQNFIKTRENKLKVLLGRKVINRKKDIYSSIATTIQEKMGTGYERAAKIKGKDTLKKMQNILSGTIKSLKDDMFNDAKTEFLEKFNKLKLEIKNDFESEMKRSMEPFHLHTGKTTLLDVSREIEEIELVAK</sequence>
<dbReference type="InterPro" id="IPR027417">
    <property type="entry name" value="P-loop_NTPase"/>
</dbReference>
<evidence type="ECO:0000313" key="4">
    <source>
        <dbReference type="Proteomes" id="UP001108240"/>
    </source>
</evidence>
<name>A0A9J8A3K6_CYPCA</name>
<dbReference type="OMA" id="PRMRFKK"/>
<evidence type="ECO:0000313" key="3">
    <source>
        <dbReference type="Ensembl" id="ENSCCRP00000139774.1"/>
    </source>
</evidence>
<protein>
    <recommendedName>
        <fullName evidence="2">Dynamin N-terminal domain-containing protein</fullName>
    </recommendedName>
</protein>
<accession>A0A9J8A3K6</accession>
<evidence type="ECO:0000259" key="2">
    <source>
        <dbReference type="Pfam" id="PF00350"/>
    </source>
</evidence>
<dbReference type="AlphaFoldDB" id="A0A9J8A3K6"/>
<dbReference type="InterPro" id="IPR045063">
    <property type="entry name" value="Dynamin_N"/>
</dbReference>
<feature type="domain" description="Dynamin N-terminal" evidence="2">
    <location>
        <begin position="98"/>
        <end position="315"/>
    </location>
</feature>
<dbReference type="Ensembl" id="ENSCCRT00000179486.1">
    <property type="protein sequence ID" value="ENSCCRP00000139774.1"/>
    <property type="gene ID" value="ENSCCRG00000076563.1"/>
</dbReference>
<dbReference type="Pfam" id="PF00350">
    <property type="entry name" value="Dynamin_N"/>
    <property type="match status" value="1"/>
</dbReference>
<reference evidence="3" key="1">
    <citation type="submission" date="2025-08" db="UniProtKB">
        <authorList>
            <consortium name="Ensembl"/>
        </authorList>
    </citation>
    <scope>IDENTIFICATION</scope>
</reference>
<dbReference type="PANTHER" id="PTHR47308">
    <property type="entry name" value="NUCLEAR GTPASE SLIP-GC"/>
    <property type="match status" value="1"/>
</dbReference>
<dbReference type="SUPFAM" id="SSF52540">
    <property type="entry name" value="P-loop containing nucleoside triphosphate hydrolases"/>
    <property type="match status" value="2"/>
</dbReference>
<dbReference type="PANTHER" id="PTHR47308:SF1">
    <property type="entry name" value="NUCLEAR GTPASE SLIP-GC"/>
    <property type="match status" value="1"/>
</dbReference>